<keyword evidence="3" id="KW-1185">Reference proteome</keyword>
<comment type="caution">
    <text evidence="2">The sequence shown here is derived from an EMBL/GenBank/DDBJ whole genome shotgun (WGS) entry which is preliminary data.</text>
</comment>
<evidence type="ECO:0000313" key="3">
    <source>
        <dbReference type="Proteomes" id="UP000683000"/>
    </source>
</evidence>
<dbReference type="EMBL" id="JAGFBS010000019">
    <property type="protein sequence ID" value="KAG6374154.1"/>
    <property type="molecule type" value="Genomic_DNA"/>
</dbReference>
<dbReference type="AlphaFoldDB" id="A0A8I2YKB7"/>
<protein>
    <submittedName>
        <fullName evidence="2">Uncharacterized protein</fullName>
    </submittedName>
</protein>
<keyword evidence="1" id="KW-1133">Transmembrane helix</keyword>
<name>A0A8I2YKB7_9AGAM</name>
<proteinExistence type="predicted"/>
<organism evidence="2 3">
    <name type="scientific">Boletus reticuloceps</name>
    <dbReference type="NCBI Taxonomy" id="495285"/>
    <lineage>
        <taxon>Eukaryota</taxon>
        <taxon>Fungi</taxon>
        <taxon>Dikarya</taxon>
        <taxon>Basidiomycota</taxon>
        <taxon>Agaricomycotina</taxon>
        <taxon>Agaricomycetes</taxon>
        <taxon>Agaricomycetidae</taxon>
        <taxon>Boletales</taxon>
        <taxon>Boletineae</taxon>
        <taxon>Boletaceae</taxon>
        <taxon>Boletoideae</taxon>
        <taxon>Boletus</taxon>
    </lineage>
</organism>
<dbReference type="Proteomes" id="UP000683000">
    <property type="component" value="Unassembled WGS sequence"/>
</dbReference>
<reference evidence="2" key="1">
    <citation type="submission" date="2021-03" db="EMBL/GenBank/DDBJ databases">
        <title>Evolutionary innovations through gain and loss of genes in the ectomycorrhizal Boletales.</title>
        <authorList>
            <person name="Wu G."/>
            <person name="Miyauchi S."/>
            <person name="Morin E."/>
            <person name="Yang Z.-L."/>
            <person name="Xu J."/>
            <person name="Martin F.M."/>
        </authorList>
    </citation>
    <scope>NUCLEOTIDE SEQUENCE</scope>
    <source>
        <strain evidence="2">BR01</strain>
    </source>
</reference>
<keyword evidence="1" id="KW-0812">Transmembrane</keyword>
<evidence type="ECO:0000256" key="1">
    <source>
        <dbReference type="SAM" id="Phobius"/>
    </source>
</evidence>
<keyword evidence="1" id="KW-0472">Membrane</keyword>
<gene>
    <name evidence="2" type="ORF">JVT61DRAFT_4802</name>
</gene>
<accession>A0A8I2YKB7</accession>
<feature type="transmembrane region" description="Helical" evidence="1">
    <location>
        <begin position="33"/>
        <end position="56"/>
    </location>
</feature>
<sequence>MLQVAVGAPVRNQQLPQHQGATKSILAVLWKQAIGAAITYAVVMTLAGSAFLYAMYHEYAVGFARLAWPYIS</sequence>
<evidence type="ECO:0000313" key="2">
    <source>
        <dbReference type="EMBL" id="KAG6374154.1"/>
    </source>
</evidence>